<sequence>MFKYEDIACTIEEQIRLGVLRIGQRLPSVRELCKERNVSPSSVFKAYYALEAKGLIEARNRSGYYVSLHPVVEKRDTQKTSSEPQESFYPASRDTGEIINSVERAKLLPDKVVLANATPSSKMLPTGKLRKSARDILIQYGDSLLRYEDASGMGALKNHIVVQASKW</sequence>
<dbReference type="PANTHER" id="PTHR46577">
    <property type="entry name" value="HTH-TYPE TRANSCRIPTIONAL REGULATORY PROTEIN GABR"/>
    <property type="match status" value="1"/>
</dbReference>
<dbReference type="InterPro" id="IPR036390">
    <property type="entry name" value="WH_DNA-bd_sf"/>
</dbReference>
<protein>
    <submittedName>
        <fullName evidence="6">GntR family transcriptional regulator</fullName>
    </submittedName>
</protein>
<dbReference type="InterPro" id="IPR036388">
    <property type="entry name" value="WH-like_DNA-bd_sf"/>
</dbReference>
<keyword evidence="4" id="KW-0804">Transcription</keyword>
<dbReference type="Pfam" id="PF00392">
    <property type="entry name" value="GntR"/>
    <property type="match status" value="1"/>
</dbReference>
<dbReference type="Proteomes" id="UP000798808">
    <property type="component" value="Unassembled WGS sequence"/>
</dbReference>
<dbReference type="InterPro" id="IPR000524">
    <property type="entry name" value="Tscrpt_reg_HTH_GntR"/>
</dbReference>
<evidence type="ECO:0000256" key="4">
    <source>
        <dbReference type="ARBA" id="ARBA00023163"/>
    </source>
</evidence>
<feature type="domain" description="HTH gntR-type" evidence="5">
    <location>
        <begin position="1"/>
        <end position="69"/>
    </location>
</feature>
<dbReference type="EMBL" id="SMLW01000618">
    <property type="protein sequence ID" value="MTI27227.1"/>
    <property type="molecule type" value="Genomic_DNA"/>
</dbReference>
<dbReference type="PANTHER" id="PTHR46577:SF2">
    <property type="entry name" value="TRANSCRIPTIONAL REGULATORY PROTEIN"/>
    <property type="match status" value="1"/>
</dbReference>
<proteinExistence type="predicted"/>
<evidence type="ECO:0000313" key="6">
    <source>
        <dbReference type="EMBL" id="MTI27227.1"/>
    </source>
</evidence>
<dbReference type="InterPro" id="IPR051446">
    <property type="entry name" value="HTH_trans_reg/aminotransferase"/>
</dbReference>
<gene>
    <name evidence="6" type="ORF">E1163_19890</name>
</gene>
<reference evidence="6 7" key="1">
    <citation type="submission" date="2019-02" db="EMBL/GenBank/DDBJ databases">
        <authorList>
            <person name="Goldberg S.R."/>
            <person name="Haltli B.A."/>
            <person name="Correa H."/>
            <person name="Russell K.G."/>
        </authorList>
    </citation>
    <scope>NUCLEOTIDE SEQUENCE [LARGE SCALE GENOMIC DNA]</scope>
    <source>
        <strain evidence="6 7">JCM 16186</strain>
    </source>
</reference>
<comment type="caution">
    <text evidence="6">The sequence shown here is derived from an EMBL/GenBank/DDBJ whole genome shotgun (WGS) entry which is preliminary data.</text>
</comment>
<accession>A0ABW9RST7</accession>
<keyword evidence="1" id="KW-0663">Pyridoxal phosphate</keyword>
<name>A0ABW9RST7_9BACT</name>
<dbReference type="SUPFAM" id="SSF46785">
    <property type="entry name" value="Winged helix' DNA-binding domain"/>
    <property type="match status" value="1"/>
</dbReference>
<evidence type="ECO:0000256" key="2">
    <source>
        <dbReference type="ARBA" id="ARBA00023015"/>
    </source>
</evidence>
<evidence type="ECO:0000256" key="3">
    <source>
        <dbReference type="ARBA" id="ARBA00023125"/>
    </source>
</evidence>
<dbReference type="RefSeq" id="WP_155174229.1">
    <property type="nucleotide sequence ID" value="NZ_BAAAFL010000012.1"/>
</dbReference>
<evidence type="ECO:0000313" key="7">
    <source>
        <dbReference type="Proteomes" id="UP000798808"/>
    </source>
</evidence>
<dbReference type="SMART" id="SM00345">
    <property type="entry name" value="HTH_GNTR"/>
    <property type="match status" value="1"/>
</dbReference>
<evidence type="ECO:0000256" key="1">
    <source>
        <dbReference type="ARBA" id="ARBA00022898"/>
    </source>
</evidence>
<dbReference type="PROSITE" id="PS50949">
    <property type="entry name" value="HTH_GNTR"/>
    <property type="match status" value="1"/>
</dbReference>
<keyword evidence="7" id="KW-1185">Reference proteome</keyword>
<organism evidence="6 7">
    <name type="scientific">Fulvivirga kasyanovii</name>
    <dbReference type="NCBI Taxonomy" id="396812"/>
    <lineage>
        <taxon>Bacteria</taxon>
        <taxon>Pseudomonadati</taxon>
        <taxon>Bacteroidota</taxon>
        <taxon>Cytophagia</taxon>
        <taxon>Cytophagales</taxon>
        <taxon>Fulvivirgaceae</taxon>
        <taxon>Fulvivirga</taxon>
    </lineage>
</organism>
<keyword evidence="3" id="KW-0238">DNA-binding</keyword>
<keyword evidence="2" id="KW-0805">Transcription regulation</keyword>
<dbReference type="CDD" id="cd07377">
    <property type="entry name" value="WHTH_GntR"/>
    <property type="match status" value="1"/>
</dbReference>
<dbReference type="Gene3D" id="1.10.10.10">
    <property type="entry name" value="Winged helix-like DNA-binding domain superfamily/Winged helix DNA-binding domain"/>
    <property type="match status" value="1"/>
</dbReference>
<evidence type="ECO:0000259" key="5">
    <source>
        <dbReference type="PROSITE" id="PS50949"/>
    </source>
</evidence>